<organism evidence="5 6">
    <name type="scientific">Glycine soja</name>
    <name type="common">Wild soybean</name>
    <dbReference type="NCBI Taxonomy" id="3848"/>
    <lineage>
        <taxon>Eukaryota</taxon>
        <taxon>Viridiplantae</taxon>
        <taxon>Streptophyta</taxon>
        <taxon>Embryophyta</taxon>
        <taxon>Tracheophyta</taxon>
        <taxon>Spermatophyta</taxon>
        <taxon>Magnoliopsida</taxon>
        <taxon>eudicotyledons</taxon>
        <taxon>Gunneridae</taxon>
        <taxon>Pentapetalae</taxon>
        <taxon>rosids</taxon>
        <taxon>fabids</taxon>
        <taxon>Fabales</taxon>
        <taxon>Fabaceae</taxon>
        <taxon>Papilionoideae</taxon>
        <taxon>50 kb inversion clade</taxon>
        <taxon>NPAAA clade</taxon>
        <taxon>indigoferoid/millettioid clade</taxon>
        <taxon>Phaseoleae</taxon>
        <taxon>Glycine</taxon>
        <taxon>Glycine subgen. Soja</taxon>
    </lineage>
</organism>
<dbReference type="EMBL" id="QZWG01000011">
    <property type="protein sequence ID" value="RZB81691.1"/>
    <property type="molecule type" value="Genomic_DNA"/>
</dbReference>
<dbReference type="InterPro" id="IPR041118">
    <property type="entry name" value="Rx_N"/>
</dbReference>
<dbReference type="AlphaFoldDB" id="A0A445I6N6"/>
<dbReference type="Gene3D" id="1.20.5.4130">
    <property type="match status" value="1"/>
</dbReference>
<dbReference type="GO" id="GO:0000166">
    <property type="term" value="F:nucleotide binding"/>
    <property type="evidence" value="ECO:0007669"/>
    <property type="project" value="UniProtKB-KW"/>
</dbReference>
<name>A0A445I6N6_GLYSO</name>
<dbReference type="Pfam" id="PF18052">
    <property type="entry name" value="Rx_N"/>
    <property type="match status" value="1"/>
</dbReference>
<evidence type="ECO:0000313" key="5">
    <source>
        <dbReference type="EMBL" id="RZB81691.1"/>
    </source>
</evidence>
<evidence type="ECO:0000256" key="3">
    <source>
        <dbReference type="ARBA" id="ARBA00022821"/>
    </source>
</evidence>
<protein>
    <submittedName>
        <fullName evidence="5">Putative disease resistance RPP13-like protein 1</fullName>
    </submittedName>
</protein>
<dbReference type="GO" id="GO:0006952">
    <property type="term" value="P:defense response"/>
    <property type="evidence" value="ECO:0007669"/>
    <property type="project" value="UniProtKB-KW"/>
</dbReference>
<comment type="caution">
    <text evidence="5">The sequence shown here is derived from an EMBL/GenBank/DDBJ whole genome shotgun (WGS) entry which is preliminary data.</text>
</comment>
<keyword evidence="6" id="KW-1185">Reference proteome</keyword>
<gene>
    <name evidence="5" type="ORF">D0Y65_031099</name>
</gene>
<evidence type="ECO:0000256" key="1">
    <source>
        <dbReference type="ARBA" id="ARBA00022737"/>
    </source>
</evidence>
<sequence length="202" mass="22823">MAAEFVGGALLSSFLQVVFDRLVSRQVLEYFRGRKLDEKLLNKLKVKLRSIDALADDAEQKQFRDPRVREWLVAVKDADIPINRMNATKKDAMFDAEDLLDEIDYEINKWAVENDSESQTCTCKESSFFETSFSSFNMKIESRMKQVLADLEFLSSQKGDLGLKEASGLGVGSGSKVSQKLPSISLVTESVIYGRDNDRNYP</sequence>
<evidence type="ECO:0000259" key="4">
    <source>
        <dbReference type="Pfam" id="PF18052"/>
    </source>
</evidence>
<keyword evidence="2" id="KW-0547">Nucleotide-binding</keyword>
<accession>A0A445I6N6</accession>
<dbReference type="Proteomes" id="UP000289340">
    <property type="component" value="Chromosome 11"/>
</dbReference>
<feature type="domain" description="Disease resistance N-terminal" evidence="4">
    <location>
        <begin position="11"/>
        <end position="78"/>
    </location>
</feature>
<keyword evidence="3" id="KW-0611">Plant defense</keyword>
<reference evidence="5 6" key="1">
    <citation type="submission" date="2018-09" db="EMBL/GenBank/DDBJ databases">
        <title>A high-quality reference genome of wild soybean provides a powerful tool to mine soybean genomes.</title>
        <authorList>
            <person name="Xie M."/>
            <person name="Chung C.Y.L."/>
            <person name="Li M.-W."/>
            <person name="Wong F.-L."/>
            <person name="Chan T.-F."/>
            <person name="Lam H.-M."/>
        </authorList>
    </citation>
    <scope>NUCLEOTIDE SEQUENCE [LARGE SCALE GENOMIC DNA]</scope>
    <source>
        <strain evidence="6">cv. W05</strain>
        <tissue evidence="5">Hypocotyl of etiolated seedlings</tissue>
    </source>
</reference>
<evidence type="ECO:0000313" key="6">
    <source>
        <dbReference type="Proteomes" id="UP000289340"/>
    </source>
</evidence>
<keyword evidence="1" id="KW-0677">Repeat</keyword>
<proteinExistence type="predicted"/>
<evidence type="ECO:0000256" key="2">
    <source>
        <dbReference type="ARBA" id="ARBA00022741"/>
    </source>
</evidence>